<evidence type="ECO:0000256" key="1">
    <source>
        <dbReference type="SAM" id="MobiDB-lite"/>
    </source>
</evidence>
<dbReference type="Proteomes" id="UP000028045">
    <property type="component" value="Unassembled WGS sequence"/>
</dbReference>
<name>A0A084AHG6_STACB</name>
<dbReference type="AlphaFoldDB" id="A0A084AHG6"/>
<accession>A0A084AHG6</accession>
<proteinExistence type="predicted"/>
<sequence length="205" mass="22129">MTSKSSAYIIQGQRNRQPEAKISGGWKGYHRAADVTKSSAEKGRRLTLMGLLRYLGRARFEPLPMSLELLGIPETLSLETASKFVVAARPTNALRCFAASTRIRLDGSNRLGGGNGKDPGPDAKEAHLGYLGANTSNRRKGQAEVEEGRPVKSPTPPPSSRVPRIYRMASVSAGRGAQTQLERARIPEVQGLSSSRSWADGDASR</sequence>
<evidence type="ECO:0000313" key="3">
    <source>
        <dbReference type="Proteomes" id="UP000028045"/>
    </source>
</evidence>
<dbReference type="HOGENOM" id="CLU_1489941_0_0_1"/>
<feature type="compositionally biased region" description="Polar residues" evidence="1">
    <location>
        <begin position="1"/>
        <end position="15"/>
    </location>
</feature>
<keyword evidence="3" id="KW-1185">Reference proteome</keyword>
<feature type="region of interest" description="Disordered" evidence="1">
    <location>
        <begin position="107"/>
        <end position="205"/>
    </location>
</feature>
<dbReference type="EMBL" id="KL648728">
    <property type="protein sequence ID" value="KEY64745.1"/>
    <property type="molecule type" value="Genomic_DNA"/>
</dbReference>
<gene>
    <name evidence="2" type="ORF">S7711_10946</name>
</gene>
<organism evidence="2 3">
    <name type="scientific">Stachybotrys chartarum (strain CBS 109288 / IBT 7711)</name>
    <name type="common">Toxic black mold</name>
    <name type="synonym">Stilbospora chartarum</name>
    <dbReference type="NCBI Taxonomy" id="1280523"/>
    <lineage>
        <taxon>Eukaryota</taxon>
        <taxon>Fungi</taxon>
        <taxon>Dikarya</taxon>
        <taxon>Ascomycota</taxon>
        <taxon>Pezizomycotina</taxon>
        <taxon>Sordariomycetes</taxon>
        <taxon>Hypocreomycetidae</taxon>
        <taxon>Hypocreales</taxon>
        <taxon>Stachybotryaceae</taxon>
        <taxon>Stachybotrys</taxon>
    </lineage>
</organism>
<feature type="compositionally biased region" description="Basic and acidic residues" evidence="1">
    <location>
        <begin position="141"/>
        <end position="150"/>
    </location>
</feature>
<evidence type="ECO:0000313" key="2">
    <source>
        <dbReference type="EMBL" id="KEY64745.1"/>
    </source>
</evidence>
<reference evidence="2 3" key="1">
    <citation type="journal article" date="2014" name="BMC Genomics">
        <title>Comparative genome sequencing reveals chemotype-specific gene clusters in the toxigenic black mold Stachybotrys.</title>
        <authorList>
            <person name="Semeiks J."/>
            <person name="Borek D."/>
            <person name="Otwinowski Z."/>
            <person name="Grishin N.V."/>
        </authorList>
    </citation>
    <scope>NUCLEOTIDE SEQUENCE [LARGE SCALE GENOMIC DNA]</scope>
    <source>
        <strain evidence="3">CBS 109288 / IBT 7711</strain>
    </source>
</reference>
<protein>
    <submittedName>
        <fullName evidence="2">Uncharacterized protein</fullName>
    </submittedName>
</protein>
<feature type="region of interest" description="Disordered" evidence="1">
    <location>
        <begin position="1"/>
        <end position="23"/>
    </location>
</feature>